<dbReference type="EMBL" id="VIGX01000025">
    <property type="protein sequence ID" value="TWS25647.1"/>
    <property type="molecule type" value="Genomic_DNA"/>
</dbReference>
<dbReference type="GO" id="GO:0008641">
    <property type="term" value="F:ubiquitin-like modifier activating enzyme activity"/>
    <property type="evidence" value="ECO:0007669"/>
    <property type="project" value="InterPro"/>
</dbReference>
<dbReference type="InterPro" id="IPR000594">
    <property type="entry name" value="ThiF_NAD_FAD-bd"/>
</dbReference>
<dbReference type="InterPro" id="IPR035985">
    <property type="entry name" value="Ubiquitin-activating_enz"/>
</dbReference>
<gene>
    <name evidence="2" type="ORF">FK530_22725</name>
</gene>
<dbReference type="Pfam" id="PF00899">
    <property type="entry name" value="ThiF"/>
    <property type="match status" value="1"/>
</dbReference>
<accession>A0A5C5RRI0</accession>
<dbReference type="InterPro" id="IPR045886">
    <property type="entry name" value="ThiF/MoeB/HesA"/>
</dbReference>
<dbReference type="OrthoDB" id="5149792at2"/>
<feature type="domain" description="THIF-type NAD/FAD binding fold" evidence="1">
    <location>
        <begin position="91"/>
        <end position="307"/>
    </location>
</feature>
<dbReference type="GO" id="GO:0061504">
    <property type="term" value="P:cyclic threonylcarbamoyladenosine biosynthetic process"/>
    <property type="evidence" value="ECO:0007669"/>
    <property type="project" value="TreeGrafter"/>
</dbReference>
<reference evidence="2 3" key="1">
    <citation type="submission" date="2019-06" db="EMBL/GenBank/DDBJ databases">
        <title>Tsukamurella conjunctivitidis sp. nov., Tsukamurella assacharolytica sp. nov. and Tsukamurella sputae sp. nov. isolated from patients with conjunctivitis, bacteraemia (lymphoma) and respiratory infection (sputum) in Hong Kong.</title>
        <authorList>
            <person name="Teng J.L.L."/>
            <person name="Lee H.H."/>
            <person name="Fong J.Y.H."/>
            <person name="Fok K.M.N."/>
            <person name="Lau S.K.P."/>
            <person name="Woo P.C.Y."/>
        </authorList>
    </citation>
    <scope>NUCLEOTIDE SEQUENCE [LARGE SCALE GENOMIC DNA]</scope>
    <source>
        <strain evidence="2 3">HKU72</strain>
    </source>
</reference>
<dbReference type="SUPFAM" id="SSF69572">
    <property type="entry name" value="Activating enzymes of the ubiquitin-like proteins"/>
    <property type="match status" value="1"/>
</dbReference>
<evidence type="ECO:0000313" key="2">
    <source>
        <dbReference type="EMBL" id="TWS25647.1"/>
    </source>
</evidence>
<evidence type="ECO:0000313" key="3">
    <source>
        <dbReference type="Proteomes" id="UP000319375"/>
    </source>
</evidence>
<evidence type="ECO:0000259" key="1">
    <source>
        <dbReference type="Pfam" id="PF00899"/>
    </source>
</evidence>
<dbReference type="Gene3D" id="3.40.50.720">
    <property type="entry name" value="NAD(P)-binding Rossmann-like Domain"/>
    <property type="match status" value="1"/>
</dbReference>
<proteinExistence type="predicted"/>
<organism evidence="2 3">
    <name type="scientific">Tsukamurella conjunctivitidis</name>
    <dbReference type="NCBI Taxonomy" id="2592068"/>
    <lineage>
        <taxon>Bacteria</taxon>
        <taxon>Bacillati</taxon>
        <taxon>Actinomycetota</taxon>
        <taxon>Actinomycetes</taxon>
        <taxon>Mycobacteriales</taxon>
        <taxon>Tsukamurellaceae</taxon>
        <taxon>Tsukamurella</taxon>
    </lineage>
</organism>
<sequence length="347" mass="37549">MEILVPGPEADARVTELRAAGFDLVDGWSAGGPELTALAALPQPPAGCPEAWDPGDEERVEELSRYVVCKWRRTIARLPRSDVYHLLRTARNRHLISDADQASWSASLVGVVGLSVGSSAATACQLTGVRRFRIGDGDELGITNLNRIVDSAFNVGTAKTESLRRRLLECDPYASVDTFPQGISESDIDSFLCGDSGDEQLSVLIEEIDGIHMKVALRRRARELRIPVVMATDLGDDVVLDVERFDIDEHTPILGDRLASFSDDQLRDREPSTAVALAGALLADVVTPRMLEVAGEVGRSLSSWPQLGSTAMHSGAVAAHAARLICTGHELATGRYLLRSEFTTTHN</sequence>
<dbReference type="GO" id="GO:0061503">
    <property type="term" value="F:tRNA threonylcarbamoyladenosine dehydratase"/>
    <property type="evidence" value="ECO:0007669"/>
    <property type="project" value="TreeGrafter"/>
</dbReference>
<dbReference type="RefSeq" id="WP_146489216.1">
    <property type="nucleotide sequence ID" value="NZ_VIGX01000025.1"/>
</dbReference>
<name>A0A5C5RRI0_9ACTN</name>
<dbReference type="PANTHER" id="PTHR43267:SF3">
    <property type="entry name" value="THIF PROTEIN"/>
    <property type="match status" value="1"/>
</dbReference>
<dbReference type="PANTHER" id="PTHR43267">
    <property type="entry name" value="TRNA THREONYLCARBAMOYLADENOSINE DEHYDRATASE"/>
    <property type="match status" value="1"/>
</dbReference>
<keyword evidence="3" id="KW-1185">Reference proteome</keyword>
<dbReference type="Proteomes" id="UP000319375">
    <property type="component" value="Unassembled WGS sequence"/>
</dbReference>
<dbReference type="AlphaFoldDB" id="A0A5C5RRI0"/>
<comment type="caution">
    <text evidence="2">The sequence shown here is derived from an EMBL/GenBank/DDBJ whole genome shotgun (WGS) entry which is preliminary data.</text>
</comment>
<protein>
    <submittedName>
        <fullName evidence="2">Thiamine biosynthesis protein ThiF</fullName>
    </submittedName>
</protein>